<dbReference type="GO" id="GO:0005524">
    <property type="term" value="F:ATP binding"/>
    <property type="evidence" value="ECO:0007669"/>
    <property type="project" value="UniProtKB-UniRule"/>
</dbReference>
<evidence type="ECO:0000256" key="10">
    <source>
        <dbReference type="ARBA" id="ARBA00022840"/>
    </source>
</evidence>
<keyword evidence="10 13" id="KW-0067">ATP-binding</keyword>
<dbReference type="HAMAP" id="MF_00409">
    <property type="entry name" value="LpxK"/>
    <property type="match status" value="1"/>
</dbReference>
<feature type="binding site" evidence="13">
    <location>
        <begin position="54"/>
        <end position="61"/>
    </location>
    <ligand>
        <name>ATP</name>
        <dbReference type="ChEBI" id="CHEBI:30616"/>
    </ligand>
</feature>
<keyword evidence="11 13" id="KW-0443">Lipid metabolism</keyword>
<evidence type="ECO:0000256" key="7">
    <source>
        <dbReference type="ARBA" id="ARBA00022679"/>
    </source>
</evidence>
<protein>
    <recommendedName>
        <fullName evidence="4 13">Tetraacyldisaccharide 4'-kinase</fullName>
        <ecNumber evidence="3 13">2.7.1.130</ecNumber>
    </recommendedName>
    <alternativeName>
        <fullName evidence="12 13">Lipid A 4'-kinase</fullName>
    </alternativeName>
</protein>
<dbReference type="NCBIfam" id="TIGR00682">
    <property type="entry name" value="lpxK"/>
    <property type="match status" value="1"/>
</dbReference>
<dbReference type="Proteomes" id="UP000184222">
    <property type="component" value="Chromosome"/>
</dbReference>
<evidence type="ECO:0000313" key="15">
    <source>
        <dbReference type="Proteomes" id="UP000184222"/>
    </source>
</evidence>
<keyword evidence="7 13" id="KW-0808">Transferase</keyword>
<dbReference type="GO" id="GO:0009244">
    <property type="term" value="P:lipopolysaccharide core region biosynthetic process"/>
    <property type="evidence" value="ECO:0007669"/>
    <property type="project" value="TreeGrafter"/>
</dbReference>
<evidence type="ECO:0000256" key="1">
    <source>
        <dbReference type="ARBA" id="ARBA00002274"/>
    </source>
</evidence>
<evidence type="ECO:0000256" key="8">
    <source>
        <dbReference type="ARBA" id="ARBA00022741"/>
    </source>
</evidence>
<evidence type="ECO:0000256" key="4">
    <source>
        <dbReference type="ARBA" id="ARBA00016436"/>
    </source>
</evidence>
<sequence>MIDKFWYQRNPSLLSSTLKPISTIFSKIATNRKLKQQQNQYKSKIPVVIVGNISVGGTGKTPVVRKLAQEYLAKGKAPVIISRGYGAKAESYPFEVDVDTPASKCGDEPAMLYDALNAQVPIVISPQRVDSVKYIEKKYPNTDVIISDDGLQHYKLARDKEIVVVDASRMFGNQLCIPAGPLREPVERLKFVDEVIVIGNCSDDDKNYIRNYNQNITSAKIVATEFVNLISGERVPKDRFLDKKVVAVAGIGNPTKFFQTLVDNDVDISDKKIFKDHHKFEQKDFADIEGNQIVVMTYKDAIKCKSFAKDNWWYLDIELQYNS</sequence>
<evidence type="ECO:0000313" key="14">
    <source>
        <dbReference type="EMBL" id="API87509.1"/>
    </source>
</evidence>
<dbReference type="KEGG" id="frx:F7310_09155"/>
<dbReference type="EC" id="2.7.1.130" evidence="3 13"/>
<dbReference type="GO" id="GO:0005886">
    <property type="term" value="C:plasma membrane"/>
    <property type="evidence" value="ECO:0007669"/>
    <property type="project" value="TreeGrafter"/>
</dbReference>
<keyword evidence="15" id="KW-1185">Reference proteome</keyword>
<evidence type="ECO:0000256" key="3">
    <source>
        <dbReference type="ARBA" id="ARBA00012071"/>
    </source>
</evidence>
<gene>
    <name evidence="13" type="primary">lpxK</name>
    <name evidence="14" type="ORF">F7310_09155</name>
</gene>
<evidence type="ECO:0000256" key="2">
    <source>
        <dbReference type="ARBA" id="ARBA00004870"/>
    </source>
</evidence>
<dbReference type="InterPro" id="IPR003758">
    <property type="entry name" value="LpxK"/>
</dbReference>
<dbReference type="AlphaFoldDB" id="A0A1L4BUJ1"/>
<dbReference type="GO" id="GO:0009245">
    <property type="term" value="P:lipid A biosynthetic process"/>
    <property type="evidence" value="ECO:0007669"/>
    <property type="project" value="UniProtKB-UniRule"/>
</dbReference>
<comment type="function">
    <text evidence="1 13">Transfers the gamma-phosphate of ATP to the 4'-position of a tetraacyldisaccharide 1-phosphate intermediate (termed DS-1-P) to form tetraacyldisaccharide 1,4'-bis-phosphate (lipid IVA).</text>
</comment>
<reference evidence="14 15" key="1">
    <citation type="journal article" date="2016" name="Appl. Environ. Microbiol.">
        <title>Whole genome relationships among Francisella bacteria of diverse origin define new species and provide specific regions for detection.</title>
        <authorList>
            <person name="Challacombe J.F."/>
            <person name="Petersen J.M."/>
            <person name="Gallegos-Graves V."/>
            <person name="Hodge D."/>
            <person name="Pillai S."/>
            <person name="Kuske C.R."/>
        </authorList>
    </citation>
    <scope>NUCLEOTIDE SEQUENCE [LARGE SCALE GENOMIC DNA]</scope>
    <source>
        <strain evidence="15">TX07-7310</strain>
    </source>
</reference>
<evidence type="ECO:0000256" key="6">
    <source>
        <dbReference type="ARBA" id="ARBA00022556"/>
    </source>
</evidence>
<dbReference type="GO" id="GO:0009029">
    <property type="term" value="F:lipid-A 4'-kinase activity"/>
    <property type="evidence" value="ECO:0007669"/>
    <property type="project" value="UniProtKB-UniRule"/>
</dbReference>
<proteinExistence type="inferred from homology"/>
<dbReference type="PANTHER" id="PTHR42724:SF1">
    <property type="entry name" value="TETRAACYLDISACCHARIDE 4'-KINASE, MITOCHONDRIAL-RELATED"/>
    <property type="match status" value="1"/>
</dbReference>
<name>A0A1L4BUJ1_9GAMM</name>
<dbReference type="SUPFAM" id="SSF52540">
    <property type="entry name" value="P-loop containing nucleoside triphosphate hydrolases"/>
    <property type="match status" value="1"/>
</dbReference>
<keyword evidence="5 13" id="KW-0444">Lipid biosynthesis</keyword>
<dbReference type="STRING" id="573570.F7310_09155"/>
<evidence type="ECO:0000256" key="13">
    <source>
        <dbReference type="HAMAP-Rule" id="MF_00409"/>
    </source>
</evidence>
<dbReference type="EMBL" id="CP016796">
    <property type="protein sequence ID" value="API87509.1"/>
    <property type="molecule type" value="Genomic_DNA"/>
</dbReference>
<dbReference type="UniPathway" id="UPA00359">
    <property type="reaction ID" value="UER00482"/>
</dbReference>
<accession>A0A1L4BUJ1</accession>
<evidence type="ECO:0000256" key="12">
    <source>
        <dbReference type="ARBA" id="ARBA00029757"/>
    </source>
</evidence>
<evidence type="ECO:0000256" key="9">
    <source>
        <dbReference type="ARBA" id="ARBA00022777"/>
    </source>
</evidence>
<dbReference type="OrthoDB" id="9766423at2"/>
<comment type="similarity">
    <text evidence="13">Belongs to the LpxK family.</text>
</comment>
<dbReference type="RefSeq" id="WP_072713291.1">
    <property type="nucleotide sequence ID" value="NZ_CP016796.1"/>
</dbReference>
<dbReference type="InterPro" id="IPR027417">
    <property type="entry name" value="P-loop_NTPase"/>
</dbReference>
<organism evidence="14 15">
    <name type="scientific">Francisella uliginis</name>
    <dbReference type="NCBI Taxonomy" id="573570"/>
    <lineage>
        <taxon>Bacteria</taxon>
        <taxon>Pseudomonadati</taxon>
        <taxon>Pseudomonadota</taxon>
        <taxon>Gammaproteobacteria</taxon>
        <taxon>Thiotrichales</taxon>
        <taxon>Francisellaceae</taxon>
        <taxon>Francisella</taxon>
    </lineage>
</organism>
<dbReference type="Pfam" id="PF02606">
    <property type="entry name" value="LpxK"/>
    <property type="match status" value="1"/>
</dbReference>
<keyword evidence="8 13" id="KW-0547">Nucleotide-binding</keyword>
<dbReference type="PANTHER" id="PTHR42724">
    <property type="entry name" value="TETRAACYLDISACCHARIDE 4'-KINASE"/>
    <property type="match status" value="1"/>
</dbReference>
<evidence type="ECO:0000256" key="11">
    <source>
        <dbReference type="ARBA" id="ARBA00023098"/>
    </source>
</evidence>
<keyword evidence="6 13" id="KW-0441">Lipid A biosynthesis</keyword>
<evidence type="ECO:0000256" key="5">
    <source>
        <dbReference type="ARBA" id="ARBA00022516"/>
    </source>
</evidence>
<keyword evidence="9 13" id="KW-0418">Kinase</keyword>
<comment type="pathway">
    <text evidence="2 13">Glycolipid biosynthesis; lipid IV(A) biosynthesis; lipid IV(A) from (3R)-3-hydroxytetradecanoyl-[acyl-carrier-protein] and UDP-N-acetyl-alpha-D-glucosamine: step 6/6.</text>
</comment>
<comment type="catalytic activity">
    <reaction evidence="13">
        <text>a lipid A disaccharide + ATP = a lipid IVA + ADP + H(+)</text>
        <dbReference type="Rhea" id="RHEA:67840"/>
        <dbReference type="ChEBI" id="CHEBI:15378"/>
        <dbReference type="ChEBI" id="CHEBI:30616"/>
        <dbReference type="ChEBI" id="CHEBI:176343"/>
        <dbReference type="ChEBI" id="CHEBI:176425"/>
        <dbReference type="ChEBI" id="CHEBI:456216"/>
        <dbReference type="EC" id="2.7.1.130"/>
    </reaction>
</comment>